<keyword evidence="4 6" id="KW-1133">Transmembrane helix</keyword>
<dbReference type="Gene3D" id="6.10.340.10">
    <property type="match status" value="1"/>
</dbReference>
<evidence type="ECO:0000256" key="1">
    <source>
        <dbReference type="ARBA" id="ARBA00004651"/>
    </source>
</evidence>
<evidence type="ECO:0000256" key="5">
    <source>
        <dbReference type="ARBA" id="ARBA00023136"/>
    </source>
</evidence>
<feature type="domain" description="GGDEF" evidence="7">
    <location>
        <begin position="407"/>
        <end position="544"/>
    </location>
</feature>
<dbReference type="InterPro" id="IPR029787">
    <property type="entry name" value="Nucleotide_cyclase"/>
</dbReference>
<evidence type="ECO:0000256" key="2">
    <source>
        <dbReference type="ARBA" id="ARBA00022475"/>
    </source>
</evidence>
<dbReference type="Gene3D" id="3.30.70.270">
    <property type="match status" value="1"/>
</dbReference>
<dbReference type="Proteomes" id="UP000249890">
    <property type="component" value="Chromosome"/>
</dbReference>
<dbReference type="Gene3D" id="3.30.450.20">
    <property type="entry name" value="PAS domain"/>
    <property type="match status" value="1"/>
</dbReference>
<dbReference type="KEGG" id="pdh:B9T62_10990"/>
<evidence type="ECO:0000259" key="7">
    <source>
        <dbReference type="PROSITE" id="PS50887"/>
    </source>
</evidence>
<reference evidence="8 9" key="1">
    <citation type="submission" date="2017-06" db="EMBL/GenBank/DDBJ databases">
        <title>Complete genome sequence of Paenibacillus donghaensis KCTC 13049T isolated from East Sea sediment, South Korea.</title>
        <authorList>
            <person name="Jung B.K."/>
            <person name="Hong S.-J."/>
            <person name="Shin J.-H."/>
        </authorList>
    </citation>
    <scope>NUCLEOTIDE SEQUENCE [LARGE SCALE GENOMIC DNA]</scope>
    <source>
        <strain evidence="8 9">KCTC 13049</strain>
    </source>
</reference>
<dbReference type="Pfam" id="PF02743">
    <property type="entry name" value="dCache_1"/>
    <property type="match status" value="1"/>
</dbReference>
<dbReference type="NCBIfam" id="TIGR00254">
    <property type="entry name" value="GGDEF"/>
    <property type="match status" value="1"/>
</dbReference>
<dbReference type="CDD" id="cd01949">
    <property type="entry name" value="GGDEF"/>
    <property type="match status" value="1"/>
</dbReference>
<gene>
    <name evidence="8" type="ORF">B9T62_10990</name>
</gene>
<dbReference type="InterPro" id="IPR052163">
    <property type="entry name" value="DGC-Regulatory_Protein"/>
</dbReference>
<evidence type="ECO:0000313" key="9">
    <source>
        <dbReference type="Proteomes" id="UP000249890"/>
    </source>
</evidence>
<proteinExistence type="predicted"/>
<evidence type="ECO:0000256" key="4">
    <source>
        <dbReference type="ARBA" id="ARBA00022989"/>
    </source>
</evidence>
<sequence>MSLNLRTVFSSAFVVIISLLTILLSYIIGNQSSKTVEVSIGSSLAEVAYQMSEKLDHFMWSRSGEVEVLSRLNAFQIPLDKEETSGLLNQLKESLPVFTWVAYLDRQGNVVSSTDNILLNQNISTRPVFMEGMKGTFIGDVHDAVLLSKYLPNPTGEPLQFVDVSVPVLDKQGGVTGVLAAHLSWEWSRQVETSILEPLKDRLQDVELYVVSDKDHTILLGPEDKVGQQMSSDVLKQARSEYSSWIIEKDKDNQEYLTGYAYGNGYLNYPGLGWSVIIRQPADVAFASVKQLEQFIVLAGMAAAALFGILGWLLAGWIARPLHHIARTADLLSTGVDIEIPTSHRYRDVSMLSVSLQNLVRNLTQTEHALGYRSDKANHDALTGLPNRSALDEFLKHALVQAKQNRSSLSFLYLDLDGFKQVNDTLGHAFGDQLLQEVALRLKDCTRDHEIVARFGGDEFVVVLHTSAAKAMQEAEVVAARIIGRINQPILIGGEQVHVGCSVGAAVWQPDGPDADTKETMRLADEALYISKRSGKNRITFEAAS</sequence>
<dbReference type="EMBL" id="CP021780">
    <property type="protein sequence ID" value="ASA21265.1"/>
    <property type="molecule type" value="Genomic_DNA"/>
</dbReference>
<dbReference type="RefSeq" id="WP_087915278.1">
    <property type="nucleotide sequence ID" value="NZ_CP021780.1"/>
</dbReference>
<name>A0A2Z2KC15_9BACL</name>
<protein>
    <submittedName>
        <fullName evidence="8">Diguanylate cyclase</fullName>
    </submittedName>
</protein>
<dbReference type="PANTHER" id="PTHR46663">
    <property type="entry name" value="DIGUANYLATE CYCLASE DGCT-RELATED"/>
    <property type="match status" value="1"/>
</dbReference>
<keyword evidence="2" id="KW-1003">Cell membrane</keyword>
<comment type="subcellular location">
    <subcellularLocation>
        <location evidence="1">Cell membrane</location>
        <topology evidence="1">Multi-pass membrane protein</topology>
    </subcellularLocation>
</comment>
<dbReference type="Pfam" id="PF00990">
    <property type="entry name" value="GGDEF"/>
    <property type="match status" value="1"/>
</dbReference>
<dbReference type="PANTHER" id="PTHR46663:SF2">
    <property type="entry name" value="GGDEF DOMAIN-CONTAINING PROTEIN"/>
    <property type="match status" value="1"/>
</dbReference>
<feature type="transmembrane region" description="Helical" evidence="6">
    <location>
        <begin position="295"/>
        <end position="319"/>
    </location>
</feature>
<keyword evidence="5 6" id="KW-0472">Membrane</keyword>
<evidence type="ECO:0000256" key="6">
    <source>
        <dbReference type="SAM" id="Phobius"/>
    </source>
</evidence>
<evidence type="ECO:0000256" key="3">
    <source>
        <dbReference type="ARBA" id="ARBA00022692"/>
    </source>
</evidence>
<accession>A0A2Z2KC15</accession>
<dbReference type="FunFam" id="3.30.70.270:FF:000001">
    <property type="entry name" value="Diguanylate cyclase domain protein"/>
    <property type="match status" value="1"/>
</dbReference>
<dbReference type="CDD" id="cd12914">
    <property type="entry name" value="PDC1_DGC_like"/>
    <property type="match status" value="1"/>
</dbReference>
<dbReference type="SMART" id="SM00267">
    <property type="entry name" value="GGDEF"/>
    <property type="match status" value="1"/>
</dbReference>
<dbReference type="AlphaFoldDB" id="A0A2Z2KC15"/>
<feature type="transmembrane region" description="Helical" evidence="6">
    <location>
        <begin position="7"/>
        <end position="28"/>
    </location>
</feature>
<keyword evidence="3 6" id="KW-0812">Transmembrane</keyword>
<organism evidence="8 9">
    <name type="scientific">Paenibacillus donghaensis</name>
    <dbReference type="NCBI Taxonomy" id="414771"/>
    <lineage>
        <taxon>Bacteria</taxon>
        <taxon>Bacillati</taxon>
        <taxon>Bacillota</taxon>
        <taxon>Bacilli</taxon>
        <taxon>Bacillales</taxon>
        <taxon>Paenibacillaceae</taxon>
        <taxon>Paenibacillus</taxon>
    </lineage>
</organism>
<dbReference type="SUPFAM" id="SSF55073">
    <property type="entry name" value="Nucleotide cyclase"/>
    <property type="match status" value="1"/>
</dbReference>
<dbReference type="InterPro" id="IPR000160">
    <property type="entry name" value="GGDEF_dom"/>
</dbReference>
<dbReference type="InterPro" id="IPR033479">
    <property type="entry name" value="dCache_1"/>
</dbReference>
<dbReference type="GO" id="GO:0005886">
    <property type="term" value="C:plasma membrane"/>
    <property type="evidence" value="ECO:0007669"/>
    <property type="project" value="UniProtKB-SubCell"/>
</dbReference>
<keyword evidence="9" id="KW-1185">Reference proteome</keyword>
<evidence type="ECO:0000313" key="8">
    <source>
        <dbReference type="EMBL" id="ASA21265.1"/>
    </source>
</evidence>
<dbReference type="InterPro" id="IPR043128">
    <property type="entry name" value="Rev_trsase/Diguanyl_cyclase"/>
</dbReference>
<dbReference type="PROSITE" id="PS50887">
    <property type="entry name" value="GGDEF"/>
    <property type="match status" value="1"/>
</dbReference>
<dbReference type="OrthoDB" id="9759607at2"/>